<evidence type="ECO:0000256" key="2">
    <source>
        <dbReference type="ARBA" id="ARBA00022741"/>
    </source>
</evidence>
<dbReference type="Gene3D" id="3.40.50.300">
    <property type="entry name" value="P-loop containing nucleotide triphosphate hydrolases"/>
    <property type="match status" value="1"/>
</dbReference>
<keyword evidence="11" id="KW-1185">Reference proteome</keyword>
<evidence type="ECO:0000256" key="6">
    <source>
        <dbReference type="ARBA" id="ARBA00022884"/>
    </source>
</evidence>
<accession>A0A098VLH9</accession>
<dbReference type="CDD" id="cd18787">
    <property type="entry name" value="SF2_C_DEAD"/>
    <property type="match status" value="1"/>
</dbReference>
<dbReference type="GO" id="GO:0003724">
    <property type="term" value="F:RNA helicase activity"/>
    <property type="evidence" value="ECO:0007669"/>
    <property type="project" value="UniProtKB-EC"/>
</dbReference>
<evidence type="ECO:0000313" key="10">
    <source>
        <dbReference type="EMBL" id="KGG49947.1"/>
    </source>
</evidence>
<dbReference type="AlphaFoldDB" id="A0A098VLH9"/>
<dbReference type="PANTHER" id="PTHR47959">
    <property type="entry name" value="ATP-DEPENDENT RNA HELICASE RHLE-RELATED"/>
    <property type="match status" value="1"/>
</dbReference>
<dbReference type="EC" id="3.6.4.13" evidence="1"/>
<dbReference type="GeneID" id="25261182"/>
<dbReference type="VEuPathDB" id="MicrosporidiaDB:DI09_9p300"/>
<dbReference type="InterPro" id="IPR050079">
    <property type="entry name" value="DEAD_box_RNA_helicase"/>
</dbReference>
<keyword evidence="4" id="KW-0347">Helicase</keyword>
<dbReference type="PANTHER" id="PTHR47959:SF15">
    <property type="entry name" value="RNA HELICASE"/>
    <property type="match status" value="1"/>
</dbReference>
<dbReference type="Proteomes" id="UP000029725">
    <property type="component" value="Unassembled WGS sequence"/>
</dbReference>
<keyword evidence="3" id="KW-0378">Hydrolase</keyword>
<dbReference type="Pfam" id="PF00271">
    <property type="entry name" value="Helicase_C"/>
    <property type="match status" value="1"/>
</dbReference>
<evidence type="ECO:0000256" key="7">
    <source>
        <dbReference type="ARBA" id="ARBA00047984"/>
    </source>
</evidence>
<keyword evidence="2" id="KW-0547">Nucleotide-binding</keyword>
<dbReference type="SMART" id="SM00490">
    <property type="entry name" value="HELICc"/>
    <property type="match status" value="1"/>
</dbReference>
<evidence type="ECO:0000256" key="5">
    <source>
        <dbReference type="ARBA" id="ARBA00022840"/>
    </source>
</evidence>
<comment type="caution">
    <text evidence="10">The sequence shown here is derived from an EMBL/GenBank/DDBJ whole genome shotgun (WGS) entry which is preliminary data.</text>
</comment>
<feature type="region of interest" description="Disordered" evidence="8">
    <location>
        <begin position="208"/>
        <end position="249"/>
    </location>
</feature>
<sequence length="249" mass="28099">MAFTFLKNSPIRLFVGQSNAATEFTMQKLVFVGEENGKNLAVKQLLNGDFKSLIDEDKSFIGLKPPILVFVDSIQTARNLLLELVPLRIPMAIIHGEKSHSERSKIIEEFRIGNIWILITTELLSRGIDFKGVNSVLNYDFPDSSASYIHRIGRTGRAGRKGIAVTLFSVEDSDKLRSIANVMQASGCKVPAFMLELKKTKRKELIQKKRLLDKKNKRQKKNALRQSQRSSQNNDIEEMDNSDEDTDSG</sequence>
<name>A0A098VLH9_9MICR</name>
<reference evidence="10 11" key="1">
    <citation type="submission" date="2014-04" db="EMBL/GenBank/DDBJ databases">
        <title>A new species of microsporidia sheds light on the evolution of extreme parasitism.</title>
        <authorList>
            <person name="Haag K.L."/>
            <person name="James T.Y."/>
            <person name="Larsson R."/>
            <person name="Schaer T.M."/>
            <person name="Refardt D."/>
            <person name="Pombert J.-F."/>
            <person name="Ebert D."/>
        </authorList>
    </citation>
    <scope>NUCLEOTIDE SEQUENCE [LARGE SCALE GENOMIC DNA]</scope>
    <source>
        <strain evidence="10 11">UGP3</strain>
        <tissue evidence="10">Spores</tissue>
    </source>
</reference>
<proteinExistence type="predicted"/>
<feature type="domain" description="Helicase C-terminal" evidence="9">
    <location>
        <begin position="55"/>
        <end position="198"/>
    </location>
</feature>
<dbReference type="PROSITE" id="PS51194">
    <property type="entry name" value="HELICASE_CTER"/>
    <property type="match status" value="1"/>
</dbReference>
<evidence type="ECO:0000256" key="3">
    <source>
        <dbReference type="ARBA" id="ARBA00022801"/>
    </source>
</evidence>
<keyword evidence="6" id="KW-0694">RNA-binding</keyword>
<gene>
    <name evidence="10" type="ORF">DI09_9p300</name>
</gene>
<comment type="catalytic activity">
    <reaction evidence="7">
        <text>ATP + H2O = ADP + phosphate + H(+)</text>
        <dbReference type="Rhea" id="RHEA:13065"/>
        <dbReference type="ChEBI" id="CHEBI:15377"/>
        <dbReference type="ChEBI" id="CHEBI:15378"/>
        <dbReference type="ChEBI" id="CHEBI:30616"/>
        <dbReference type="ChEBI" id="CHEBI:43474"/>
        <dbReference type="ChEBI" id="CHEBI:456216"/>
        <dbReference type="EC" id="3.6.4.13"/>
    </reaction>
</comment>
<protein>
    <recommendedName>
        <fullName evidence="1">RNA helicase</fullName>
        <ecNumber evidence="1">3.6.4.13</ecNumber>
    </recommendedName>
</protein>
<dbReference type="RefSeq" id="XP_013236374.1">
    <property type="nucleotide sequence ID" value="XM_013380920.1"/>
</dbReference>
<keyword evidence="5" id="KW-0067">ATP-binding</keyword>
<feature type="compositionally biased region" description="Acidic residues" evidence="8">
    <location>
        <begin position="235"/>
        <end position="249"/>
    </location>
</feature>
<organism evidence="10 11">
    <name type="scientific">Mitosporidium daphniae</name>
    <dbReference type="NCBI Taxonomy" id="1485682"/>
    <lineage>
        <taxon>Eukaryota</taxon>
        <taxon>Fungi</taxon>
        <taxon>Fungi incertae sedis</taxon>
        <taxon>Microsporidia</taxon>
        <taxon>Mitosporidium</taxon>
    </lineage>
</organism>
<dbReference type="GO" id="GO:0005524">
    <property type="term" value="F:ATP binding"/>
    <property type="evidence" value="ECO:0007669"/>
    <property type="project" value="UniProtKB-KW"/>
</dbReference>
<evidence type="ECO:0000256" key="4">
    <source>
        <dbReference type="ARBA" id="ARBA00022806"/>
    </source>
</evidence>
<evidence type="ECO:0000313" key="11">
    <source>
        <dbReference type="Proteomes" id="UP000029725"/>
    </source>
</evidence>
<dbReference type="OrthoDB" id="196131at2759"/>
<feature type="compositionally biased region" description="Basic residues" evidence="8">
    <location>
        <begin position="208"/>
        <end position="223"/>
    </location>
</feature>
<feature type="compositionally biased region" description="Polar residues" evidence="8">
    <location>
        <begin position="224"/>
        <end position="234"/>
    </location>
</feature>
<dbReference type="InterPro" id="IPR001650">
    <property type="entry name" value="Helicase_C-like"/>
</dbReference>
<dbReference type="HOGENOM" id="CLU_1115981_0_0_1"/>
<dbReference type="SUPFAM" id="SSF52540">
    <property type="entry name" value="P-loop containing nucleoside triphosphate hydrolases"/>
    <property type="match status" value="1"/>
</dbReference>
<evidence type="ECO:0000259" key="9">
    <source>
        <dbReference type="PROSITE" id="PS51194"/>
    </source>
</evidence>
<dbReference type="GO" id="GO:0016787">
    <property type="term" value="F:hydrolase activity"/>
    <property type="evidence" value="ECO:0007669"/>
    <property type="project" value="UniProtKB-KW"/>
</dbReference>
<dbReference type="GO" id="GO:0003723">
    <property type="term" value="F:RNA binding"/>
    <property type="evidence" value="ECO:0007669"/>
    <property type="project" value="UniProtKB-KW"/>
</dbReference>
<dbReference type="InterPro" id="IPR027417">
    <property type="entry name" value="P-loop_NTPase"/>
</dbReference>
<evidence type="ECO:0000256" key="8">
    <source>
        <dbReference type="SAM" id="MobiDB-lite"/>
    </source>
</evidence>
<dbReference type="GO" id="GO:0005829">
    <property type="term" value="C:cytosol"/>
    <property type="evidence" value="ECO:0007669"/>
    <property type="project" value="TreeGrafter"/>
</dbReference>
<dbReference type="EMBL" id="JMKJ01000612">
    <property type="protein sequence ID" value="KGG49947.1"/>
    <property type="molecule type" value="Genomic_DNA"/>
</dbReference>
<evidence type="ECO:0000256" key="1">
    <source>
        <dbReference type="ARBA" id="ARBA00012552"/>
    </source>
</evidence>